<dbReference type="PANTHER" id="PTHR33371:SF4">
    <property type="entry name" value="INTERMEMBRANE PHOSPHOLIPID TRANSPORT SYSTEM BINDING PROTEIN MLAD"/>
    <property type="match status" value="1"/>
</dbReference>
<dbReference type="AlphaFoldDB" id="A0A1H8ZR38"/>
<evidence type="ECO:0000313" key="3">
    <source>
        <dbReference type="EMBL" id="SEP66956.1"/>
    </source>
</evidence>
<evidence type="ECO:0000313" key="4">
    <source>
        <dbReference type="Proteomes" id="UP000199021"/>
    </source>
</evidence>
<accession>A0A1H8ZR38</accession>
<dbReference type="InParanoid" id="A0A1H8ZR38"/>
<dbReference type="EMBL" id="FOFB01000001">
    <property type="protein sequence ID" value="SEP66956.1"/>
    <property type="molecule type" value="Genomic_DNA"/>
</dbReference>
<name>A0A1H8ZR38_9BACT</name>
<organism evidence="3 4">
    <name type="scientific">Neolewinella agarilytica</name>
    <dbReference type="NCBI Taxonomy" id="478744"/>
    <lineage>
        <taxon>Bacteria</taxon>
        <taxon>Pseudomonadati</taxon>
        <taxon>Bacteroidota</taxon>
        <taxon>Saprospiria</taxon>
        <taxon>Saprospirales</taxon>
        <taxon>Lewinellaceae</taxon>
        <taxon>Neolewinella</taxon>
    </lineage>
</organism>
<dbReference type="Proteomes" id="UP000199021">
    <property type="component" value="Unassembled WGS sequence"/>
</dbReference>
<keyword evidence="1" id="KW-1133">Transmembrane helix</keyword>
<evidence type="ECO:0000256" key="1">
    <source>
        <dbReference type="SAM" id="Phobius"/>
    </source>
</evidence>
<keyword evidence="1" id="KW-0472">Membrane</keyword>
<dbReference type="STRING" id="478744.SAMN05444359_101421"/>
<dbReference type="OrthoDB" id="9769132at2"/>
<dbReference type="InterPro" id="IPR052336">
    <property type="entry name" value="MlaD_Phospholipid_Transporter"/>
</dbReference>
<feature type="domain" description="Mce/MlaD" evidence="2">
    <location>
        <begin position="35"/>
        <end position="109"/>
    </location>
</feature>
<keyword evidence="1" id="KW-0812">Transmembrane</keyword>
<protein>
    <submittedName>
        <fullName evidence="3">Phospholipid/cholesterol/gamma-HCH transport system substrate-binding protein</fullName>
    </submittedName>
</protein>
<reference evidence="4" key="1">
    <citation type="submission" date="2016-10" db="EMBL/GenBank/DDBJ databases">
        <authorList>
            <person name="Varghese N."/>
            <person name="Submissions S."/>
        </authorList>
    </citation>
    <scope>NUCLEOTIDE SEQUENCE [LARGE SCALE GENOMIC DNA]</scope>
    <source>
        <strain evidence="4">DSM 24740</strain>
    </source>
</reference>
<feature type="transmembrane region" description="Helical" evidence="1">
    <location>
        <begin position="7"/>
        <end position="25"/>
    </location>
</feature>
<evidence type="ECO:0000259" key="2">
    <source>
        <dbReference type="Pfam" id="PF02470"/>
    </source>
</evidence>
<dbReference type="Pfam" id="PF02470">
    <property type="entry name" value="MlaD"/>
    <property type="match status" value="1"/>
</dbReference>
<dbReference type="PANTHER" id="PTHR33371">
    <property type="entry name" value="INTERMEMBRANE PHOSPHOLIPID TRANSPORT SYSTEM BINDING PROTEIN MLAD-RELATED"/>
    <property type="match status" value="1"/>
</dbReference>
<keyword evidence="4" id="KW-1185">Reference proteome</keyword>
<sequence>MRYEVKIGILAIVAIGMAFWGFKYIQGSNLFDRSNIYHINYDNVAGLTIGTPVQISGVNVGSVADIRLDQQTRLVKVTVDIRRGINIPPTTKAYISTISLLGEKAIEMEYDKPCFGDGDCAKSDSYLEGANKGILASFIGGGDDDGASPMEGIKETVGGALDSIRYILFDEESDNPIARSTRDLAVTMENLKNSTARLQRIMDQNSGELNTTMDNFAALSTTLAGKQETIAGIIDNAKDLTGNLSGLELEQTVAQVNSSIQSLQGTLSEADKALAGITEVMSSVKDGEGTLGKLMTDDAIYERLNRASLAADTLLTDLQERPYRYVPFKSRKRVLKFDRKDAELAEENNQ</sequence>
<gene>
    <name evidence="3" type="ORF">SAMN05444359_101421</name>
</gene>
<dbReference type="InterPro" id="IPR003399">
    <property type="entry name" value="Mce/MlaD"/>
</dbReference>
<dbReference type="RefSeq" id="WP_090165124.1">
    <property type="nucleotide sequence ID" value="NZ_FOFB01000001.1"/>
</dbReference>
<proteinExistence type="predicted"/>